<feature type="region of interest" description="Disordered" evidence="1">
    <location>
        <begin position="43"/>
        <end position="73"/>
    </location>
</feature>
<dbReference type="InParanoid" id="A0A165FHD2"/>
<accession>A0A165FHD2</accession>
<keyword evidence="3" id="KW-1185">Reference proteome</keyword>
<dbReference type="AlphaFoldDB" id="A0A165FHD2"/>
<name>A0A165FHD2_9APHY</name>
<evidence type="ECO:0000313" key="2">
    <source>
        <dbReference type="EMBL" id="KZT08973.1"/>
    </source>
</evidence>
<sequence length="73" mass="8355">MHLGTNDTEKCSDKQYWLRLPATGGEIAPTDPEARTYDQMTWRNAPTNNGWQRRPATGRDTLLRTQRHMPADG</sequence>
<proteinExistence type="predicted"/>
<organism evidence="2 3">
    <name type="scientific">Laetiporus sulphureus 93-53</name>
    <dbReference type="NCBI Taxonomy" id="1314785"/>
    <lineage>
        <taxon>Eukaryota</taxon>
        <taxon>Fungi</taxon>
        <taxon>Dikarya</taxon>
        <taxon>Basidiomycota</taxon>
        <taxon>Agaricomycotina</taxon>
        <taxon>Agaricomycetes</taxon>
        <taxon>Polyporales</taxon>
        <taxon>Laetiporus</taxon>
    </lineage>
</organism>
<gene>
    <name evidence="2" type="ORF">LAESUDRAFT_568454</name>
</gene>
<evidence type="ECO:0000256" key="1">
    <source>
        <dbReference type="SAM" id="MobiDB-lite"/>
    </source>
</evidence>
<evidence type="ECO:0000313" key="3">
    <source>
        <dbReference type="Proteomes" id="UP000076871"/>
    </source>
</evidence>
<dbReference type="Proteomes" id="UP000076871">
    <property type="component" value="Unassembled WGS sequence"/>
</dbReference>
<dbReference type="EMBL" id="KV427613">
    <property type="protein sequence ID" value="KZT08973.1"/>
    <property type="molecule type" value="Genomic_DNA"/>
</dbReference>
<protein>
    <submittedName>
        <fullName evidence="2">Uncharacterized protein</fullName>
    </submittedName>
</protein>
<dbReference type="GeneID" id="63820016"/>
<dbReference type="RefSeq" id="XP_040766713.1">
    <property type="nucleotide sequence ID" value="XM_040902985.1"/>
</dbReference>
<reference evidence="2 3" key="1">
    <citation type="journal article" date="2016" name="Mol. Biol. Evol.">
        <title>Comparative Genomics of Early-Diverging Mushroom-Forming Fungi Provides Insights into the Origins of Lignocellulose Decay Capabilities.</title>
        <authorList>
            <person name="Nagy L.G."/>
            <person name="Riley R."/>
            <person name="Tritt A."/>
            <person name="Adam C."/>
            <person name="Daum C."/>
            <person name="Floudas D."/>
            <person name="Sun H."/>
            <person name="Yadav J.S."/>
            <person name="Pangilinan J."/>
            <person name="Larsson K.H."/>
            <person name="Matsuura K."/>
            <person name="Barry K."/>
            <person name="Labutti K."/>
            <person name="Kuo R."/>
            <person name="Ohm R.A."/>
            <person name="Bhattacharya S.S."/>
            <person name="Shirouzu T."/>
            <person name="Yoshinaga Y."/>
            <person name="Martin F.M."/>
            <person name="Grigoriev I.V."/>
            <person name="Hibbett D.S."/>
        </authorList>
    </citation>
    <scope>NUCLEOTIDE SEQUENCE [LARGE SCALE GENOMIC DNA]</scope>
    <source>
        <strain evidence="2 3">93-53</strain>
    </source>
</reference>